<feature type="signal peptide" evidence="1">
    <location>
        <begin position="1"/>
        <end position="25"/>
    </location>
</feature>
<sequence>MLMKFKIRAILSLLCIATISQTALAFRDGQFEYYPISETEVSLYGYYPNNNTSPIDSLVIPETAVDSVNPTMVKSYTVTIIEGRFGGVMPNLQSLTIPNTITTIGPLCFEGCRILTSVKIGFGISSIGDYAFANCPIIDLNIDAIIPPKINSWPPFSNYIFPICELTIPTEAIKNYKENTYWSNFFKYPKIDDIKYIIDFEKNTASAIGYLGNKEEINVLSFPSTITHDSVDYSVTEINFLSGDMPNLTELSIPSSVTKIGNRAFSNCPSLKDITWSDNLNSIGSNAFYRCSSITDIKFPDSLKTIGSNAFSNCEALQNISFGSSIEKIGSQCFYGCPNIKQITLTATTPPSATNAFSRNTCVDARLNIPEENAYKESESWKDFWIIERDNDIYYELDKDKATAKVTYMCAGGDENYEGLSSVEIAESITHDNVTYTVTKIGKDAFSNESYPISSLLCCIPKFSLRFRKD</sequence>
<gene>
    <name evidence="2" type="ORF">E7747_08725</name>
</gene>
<dbReference type="AlphaFoldDB" id="A0A4P7W4I0"/>
<dbReference type="InterPro" id="IPR053139">
    <property type="entry name" value="Surface_bspA-like"/>
</dbReference>
<proteinExistence type="predicted"/>
<reference evidence="3" key="1">
    <citation type="submission" date="2019-02" db="EMBL/GenBank/DDBJ databases">
        <title>Isolation and identification of novel species under the genus Muribaculum.</title>
        <authorList>
            <person name="Miyake S."/>
            <person name="Ding Y."/>
            <person name="Low A."/>
            <person name="Soh M."/>
            <person name="Seedorf H."/>
        </authorList>
    </citation>
    <scope>NUCLEOTIDE SEQUENCE [LARGE SCALE GENOMIC DNA]</scope>
    <source>
        <strain evidence="3">H5</strain>
    </source>
</reference>
<evidence type="ECO:0000313" key="2">
    <source>
        <dbReference type="EMBL" id="QCD42360.1"/>
    </source>
</evidence>
<name>A0A4P7W4I0_9BACT</name>
<dbReference type="SUPFAM" id="SSF52058">
    <property type="entry name" value="L domain-like"/>
    <property type="match status" value="1"/>
</dbReference>
<dbReference type="KEGG" id="ddb:E7747_08725"/>
<evidence type="ECO:0000256" key="1">
    <source>
        <dbReference type="SAM" id="SignalP"/>
    </source>
</evidence>
<dbReference type="EMBL" id="CP039396">
    <property type="protein sequence ID" value="QCD42360.1"/>
    <property type="molecule type" value="Genomic_DNA"/>
</dbReference>
<dbReference type="InterPro" id="IPR026906">
    <property type="entry name" value="LRR_5"/>
</dbReference>
<dbReference type="PANTHER" id="PTHR45661">
    <property type="entry name" value="SURFACE ANTIGEN"/>
    <property type="match status" value="1"/>
</dbReference>
<dbReference type="PANTHER" id="PTHR45661:SF3">
    <property type="entry name" value="IG-LIKE DOMAIN-CONTAINING PROTEIN"/>
    <property type="match status" value="1"/>
</dbReference>
<dbReference type="InterPro" id="IPR032675">
    <property type="entry name" value="LRR_dom_sf"/>
</dbReference>
<keyword evidence="3" id="KW-1185">Reference proteome</keyword>
<protein>
    <submittedName>
        <fullName evidence="2">Leucine-rich repeat domain-containing protein</fullName>
    </submittedName>
</protein>
<dbReference type="Gene3D" id="3.40.50.12480">
    <property type="match status" value="1"/>
</dbReference>
<dbReference type="Proteomes" id="UP000297149">
    <property type="component" value="Chromosome"/>
</dbReference>
<feature type="chain" id="PRO_5020657127" evidence="1">
    <location>
        <begin position="26"/>
        <end position="470"/>
    </location>
</feature>
<accession>A0A4P7W4I0</accession>
<dbReference type="Pfam" id="PF13306">
    <property type="entry name" value="LRR_5"/>
    <property type="match status" value="2"/>
</dbReference>
<dbReference type="Gene3D" id="3.80.10.10">
    <property type="entry name" value="Ribonuclease Inhibitor"/>
    <property type="match status" value="3"/>
</dbReference>
<organism evidence="2 3">
    <name type="scientific">Duncaniella dubosii</name>
    <dbReference type="NCBI Taxonomy" id="2518971"/>
    <lineage>
        <taxon>Bacteria</taxon>
        <taxon>Pseudomonadati</taxon>
        <taxon>Bacteroidota</taxon>
        <taxon>Bacteroidia</taxon>
        <taxon>Bacteroidales</taxon>
        <taxon>Muribaculaceae</taxon>
        <taxon>Duncaniella</taxon>
    </lineage>
</organism>
<keyword evidence="1" id="KW-0732">Signal</keyword>
<evidence type="ECO:0000313" key="3">
    <source>
        <dbReference type="Proteomes" id="UP000297149"/>
    </source>
</evidence>